<dbReference type="PROSITE" id="PS51450">
    <property type="entry name" value="LRR"/>
    <property type="match status" value="1"/>
</dbReference>
<dbReference type="InterPro" id="IPR001611">
    <property type="entry name" value="Leu-rich_rpt"/>
</dbReference>
<evidence type="ECO:0000256" key="2">
    <source>
        <dbReference type="ARBA" id="ARBA00022737"/>
    </source>
</evidence>
<dbReference type="EMBL" id="JAWDGP010006861">
    <property type="protein sequence ID" value="KAK3734099.1"/>
    <property type="molecule type" value="Genomic_DNA"/>
</dbReference>
<evidence type="ECO:0000256" key="3">
    <source>
        <dbReference type="SAM" id="MobiDB-lite"/>
    </source>
</evidence>
<feature type="compositionally biased region" description="Basic and acidic residues" evidence="3">
    <location>
        <begin position="849"/>
        <end position="862"/>
    </location>
</feature>
<keyword evidence="5" id="KW-0732">Signal</keyword>
<proteinExistence type="predicted"/>
<reference evidence="6" key="1">
    <citation type="journal article" date="2023" name="G3 (Bethesda)">
        <title>A reference genome for the long-term kleptoplast-retaining sea slug Elysia crispata morphotype clarki.</title>
        <authorList>
            <person name="Eastman K.E."/>
            <person name="Pendleton A.L."/>
            <person name="Shaikh M.A."/>
            <person name="Suttiyut T."/>
            <person name="Ogas R."/>
            <person name="Tomko P."/>
            <person name="Gavelis G."/>
            <person name="Widhalm J.R."/>
            <person name="Wisecaver J.H."/>
        </authorList>
    </citation>
    <scope>NUCLEOTIDE SEQUENCE</scope>
    <source>
        <strain evidence="6">ECLA1</strain>
    </source>
</reference>
<feature type="region of interest" description="Disordered" evidence="3">
    <location>
        <begin position="1073"/>
        <end position="1103"/>
    </location>
</feature>
<keyword evidence="2" id="KW-0677">Repeat</keyword>
<feature type="compositionally biased region" description="Basic and acidic residues" evidence="3">
    <location>
        <begin position="761"/>
        <end position="774"/>
    </location>
</feature>
<comment type="caution">
    <text evidence="6">The sequence shown here is derived from an EMBL/GenBank/DDBJ whole genome shotgun (WGS) entry which is preliminary data.</text>
</comment>
<feature type="transmembrane region" description="Helical" evidence="4">
    <location>
        <begin position="1171"/>
        <end position="1194"/>
    </location>
</feature>
<evidence type="ECO:0008006" key="8">
    <source>
        <dbReference type="Google" id="ProtNLM"/>
    </source>
</evidence>
<feature type="compositionally biased region" description="Basic and acidic residues" evidence="3">
    <location>
        <begin position="981"/>
        <end position="992"/>
    </location>
</feature>
<feature type="compositionally biased region" description="Basic and acidic residues" evidence="3">
    <location>
        <begin position="871"/>
        <end position="884"/>
    </location>
</feature>
<evidence type="ECO:0000313" key="7">
    <source>
        <dbReference type="Proteomes" id="UP001283361"/>
    </source>
</evidence>
<dbReference type="InterPro" id="IPR032675">
    <property type="entry name" value="LRR_dom_sf"/>
</dbReference>
<dbReference type="AlphaFoldDB" id="A0AAE0Y7F5"/>
<feature type="chain" id="PRO_5042005454" description="LRRCT domain-containing protein" evidence="5">
    <location>
        <begin position="19"/>
        <end position="1236"/>
    </location>
</feature>
<evidence type="ECO:0000256" key="1">
    <source>
        <dbReference type="ARBA" id="ARBA00022614"/>
    </source>
</evidence>
<dbReference type="InterPro" id="IPR050333">
    <property type="entry name" value="SLRP"/>
</dbReference>
<feature type="signal peptide" evidence="5">
    <location>
        <begin position="1"/>
        <end position="18"/>
    </location>
</feature>
<accession>A0AAE0Y7F5</accession>
<dbReference type="Proteomes" id="UP001283361">
    <property type="component" value="Unassembled WGS sequence"/>
</dbReference>
<feature type="compositionally biased region" description="Basic and acidic residues" evidence="3">
    <location>
        <begin position="783"/>
        <end position="796"/>
    </location>
</feature>
<feature type="compositionally biased region" description="Basic and acidic residues" evidence="3">
    <location>
        <begin position="959"/>
        <end position="972"/>
    </location>
</feature>
<feature type="compositionally biased region" description="Basic and acidic residues" evidence="3">
    <location>
        <begin position="827"/>
        <end position="840"/>
    </location>
</feature>
<feature type="compositionally biased region" description="Polar residues" evidence="3">
    <location>
        <begin position="737"/>
        <end position="748"/>
    </location>
</feature>
<dbReference type="PANTHER" id="PTHR45712">
    <property type="entry name" value="AGAP008170-PA"/>
    <property type="match status" value="1"/>
</dbReference>
<feature type="region of interest" description="Disordered" evidence="3">
    <location>
        <begin position="730"/>
        <end position="1022"/>
    </location>
</feature>
<keyword evidence="1" id="KW-0433">Leucine-rich repeat</keyword>
<evidence type="ECO:0000313" key="6">
    <source>
        <dbReference type="EMBL" id="KAK3734099.1"/>
    </source>
</evidence>
<protein>
    <recommendedName>
        <fullName evidence="8">LRRCT domain-containing protein</fullName>
    </recommendedName>
</protein>
<name>A0AAE0Y7F5_9GAST</name>
<feature type="compositionally biased region" description="Basic and acidic residues" evidence="3">
    <location>
        <begin position="937"/>
        <end position="950"/>
    </location>
</feature>
<dbReference type="Pfam" id="PF13306">
    <property type="entry name" value="LRR_5"/>
    <property type="match status" value="1"/>
</dbReference>
<feature type="compositionally biased region" description="Basic and acidic residues" evidence="3">
    <location>
        <begin position="915"/>
        <end position="928"/>
    </location>
</feature>
<sequence>MWIHLIVTVLLLVCKGQSRYENEKLEGVCGNCTCGYISKPFSKDPYFVKLIQSRGGLQNQSIDCVNKSLFAYPKFLTDNQSFIHVDLSHNPLYRSKDHENDWSEKWMICRVFPKLLSISLASTGLKKLGSIFKDCKDIDEIDLDGNQLENVEAAELPGTISRLTMETNLMEPDVFENKKIWKLNLTYHSEIFDDDFFKGSHRLNQLNLTLTVCKNLSHQLLNLSSLEFLSLRGYKVSLLSPSFFSKLDNLKSLSIDLPQLQQMSLESEHPSLKTLEIKNVKKMTELPALPALTKLLLEGIDHLPQKYLSQKSQTLKNLDVIDCSLVRIPKDWLSSLTSLEELNLSHNNLTSLNKDSFTHMGTLRYLNLANNMLTSVTLTLPQSLQLLVLRENSIKGLEANFLDGNNKVQTLDLEGNDIERVEAGAFTQLPQITSIYLQKNRIAKLGDNLFSDLPLLDSLDLSGNLLSEISDVFINSSIKSLILKGNSIKYLKHKVLCQMSSLEYLSLEDNTIHCSCGIICLVRKNVTIDGTCSTPTALQNKPIESIGACNDTGSKSTGFLIPDLGHPLPVLDGKTKHVNAEKKKEDLENVTRMARRTVFEAGSNASAITESHGDSVTESQSQSELYNISVLHPTVTTENYGEIKSDIVTEATHNSGIATDIFGQPASDSVAEATYSRTNIVTESHDKLTPSSGTEATLGPTAVTESYHKLEKNNAPGTAFHLINFTESRGKPAETFGSENTSSLTGATESHHKPAQTRVTEATHDQTDAAESHHKPAQTRVTEATHDQTDATESHHKPGQTRVTEATHDQTDAAESHHKPAQTRVTEATHDQTDATESHHKPAQTRVTEATHDQTDAAESHHKPAQTRVTEATHDQTDTTESHHKPAQARVTEVTHDQTNATESHHKPGQTRVTEATHDQTDAAESHHKPGQTRVTEATHDQTDATESHHKPAQTRVTEATHDQTDAAESHHKPAQTRVTEATHDQTDATESHDEELVEKIPDQHKDTERTDKQESDLRHKSIIVTKRHDNEENEKGTKAARYAHNATMDQGQLEPSKGSVVTHKNGKIFQGNKSIESSNYPNGNNSHPCIHQEEDKHNPCPNHSTISTLETSAFNNQPMHIFNLSYSNTTREAEKINTKGLMSEKLMALPSNQNIRNDEEECCDPANRSIITSLITILIIVVSILAITCIVMINRSRGTYNIAMQEGKQQEEGKDIPMVENRLDIDKSLKATKQA</sequence>
<dbReference type="InterPro" id="IPR026906">
    <property type="entry name" value="LRR_5"/>
</dbReference>
<dbReference type="Gene3D" id="3.80.10.10">
    <property type="entry name" value="Ribonuclease Inhibitor"/>
    <property type="match status" value="3"/>
</dbReference>
<evidence type="ECO:0000256" key="4">
    <source>
        <dbReference type="SAM" id="Phobius"/>
    </source>
</evidence>
<gene>
    <name evidence="6" type="ORF">RRG08_000014</name>
</gene>
<dbReference type="PANTHER" id="PTHR45712:SF31">
    <property type="entry name" value="PODOCAN"/>
    <property type="match status" value="1"/>
</dbReference>
<dbReference type="SMART" id="SM00369">
    <property type="entry name" value="LRR_TYP"/>
    <property type="match status" value="6"/>
</dbReference>
<dbReference type="Pfam" id="PF13855">
    <property type="entry name" value="LRR_8"/>
    <property type="match status" value="2"/>
</dbReference>
<dbReference type="SUPFAM" id="SSF52058">
    <property type="entry name" value="L domain-like"/>
    <property type="match status" value="2"/>
</dbReference>
<feature type="compositionally biased region" description="Basic and acidic residues" evidence="3">
    <location>
        <begin position="805"/>
        <end position="818"/>
    </location>
</feature>
<organism evidence="6 7">
    <name type="scientific">Elysia crispata</name>
    <name type="common">lettuce slug</name>
    <dbReference type="NCBI Taxonomy" id="231223"/>
    <lineage>
        <taxon>Eukaryota</taxon>
        <taxon>Metazoa</taxon>
        <taxon>Spiralia</taxon>
        <taxon>Lophotrochozoa</taxon>
        <taxon>Mollusca</taxon>
        <taxon>Gastropoda</taxon>
        <taxon>Heterobranchia</taxon>
        <taxon>Euthyneura</taxon>
        <taxon>Panpulmonata</taxon>
        <taxon>Sacoglossa</taxon>
        <taxon>Placobranchoidea</taxon>
        <taxon>Plakobranchidae</taxon>
        <taxon>Elysia</taxon>
    </lineage>
</organism>
<keyword evidence="7" id="KW-1185">Reference proteome</keyword>
<keyword evidence="4" id="KW-1133">Transmembrane helix</keyword>
<evidence type="ECO:0000256" key="5">
    <source>
        <dbReference type="SAM" id="SignalP"/>
    </source>
</evidence>
<feature type="compositionally biased region" description="Basic and acidic residues" evidence="3">
    <location>
        <begin position="998"/>
        <end position="1020"/>
    </location>
</feature>
<feature type="compositionally biased region" description="Polar residues" evidence="3">
    <location>
        <begin position="1073"/>
        <end position="1088"/>
    </location>
</feature>
<keyword evidence="4" id="KW-0472">Membrane</keyword>
<dbReference type="InterPro" id="IPR003591">
    <property type="entry name" value="Leu-rich_rpt_typical-subtyp"/>
</dbReference>
<keyword evidence="4" id="KW-0812">Transmembrane</keyword>